<reference evidence="1 2" key="1">
    <citation type="submission" date="2015-11" db="EMBL/GenBank/DDBJ databases">
        <title>Expanding the genomic diversity of Burkholderia species for the development of highly accurate diagnostics.</title>
        <authorList>
            <person name="Sahl J."/>
            <person name="Keim P."/>
            <person name="Wagner D."/>
        </authorList>
    </citation>
    <scope>NUCLEOTIDE SEQUENCE [LARGE SCALE GENOMIC DNA]</scope>
    <source>
        <strain evidence="1 2">MSMB368WGS</strain>
    </source>
</reference>
<gene>
    <name evidence="1" type="ORF">WT56_09110</name>
</gene>
<evidence type="ECO:0000313" key="1">
    <source>
        <dbReference type="EMBL" id="KWF33279.1"/>
    </source>
</evidence>
<dbReference type="AlphaFoldDB" id="A0A132EKD9"/>
<organism evidence="1 2">
    <name type="scientific">Burkholderia pseudomultivorans</name>
    <dbReference type="NCBI Taxonomy" id="1207504"/>
    <lineage>
        <taxon>Bacteria</taxon>
        <taxon>Pseudomonadati</taxon>
        <taxon>Pseudomonadota</taxon>
        <taxon>Betaproteobacteria</taxon>
        <taxon>Burkholderiales</taxon>
        <taxon>Burkholderiaceae</taxon>
        <taxon>Burkholderia</taxon>
        <taxon>Burkholderia cepacia complex</taxon>
    </lineage>
</organism>
<accession>A0A132EKD9</accession>
<dbReference type="Proteomes" id="UP000062912">
    <property type="component" value="Unassembled WGS sequence"/>
</dbReference>
<protein>
    <submittedName>
        <fullName evidence="1">Uncharacterized protein</fullName>
    </submittedName>
</protein>
<proteinExistence type="predicted"/>
<sequence>MEIVMELEVLLDEVKRSVKFRSKKSLQAALTALDDCQLLESNIDPRIFDIYVWLLSDPNAISAPGIDKVFVNFTGDIQKYSGRQISKIIATIDENRVYYKSQILRMAAADFVARNGDVTESFDVLKRWAAAADDISREMACVGLGILLAGSRVRDIKMREKAATLKDSLMQK</sequence>
<name>A0A132EKD9_9BURK</name>
<evidence type="ECO:0000313" key="2">
    <source>
        <dbReference type="Proteomes" id="UP000062912"/>
    </source>
</evidence>
<dbReference type="EMBL" id="LPJR01000019">
    <property type="protein sequence ID" value="KWF33279.1"/>
    <property type="molecule type" value="Genomic_DNA"/>
</dbReference>
<comment type="caution">
    <text evidence="1">The sequence shown here is derived from an EMBL/GenBank/DDBJ whole genome shotgun (WGS) entry which is preliminary data.</text>
</comment>